<dbReference type="GO" id="GO:0005576">
    <property type="term" value="C:extracellular region"/>
    <property type="evidence" value="ECO:0007669"/>
    <property type="project" value="UniProtKB-SubCell"/>
</dbReference>
<reference evidence="6" key="1">
    <citation type="submission" date="2020-11" db="EMBL/GenBank/DDBJ databases">
        <authorList>
            <person name="Whiteford S."/>
        </authorList>
    </citation>
    <scope>NUCLEOTIDE SEQUENCE</scope>
</reference>
<keyword evidence="2" id="KW-0964">Secreted</keyword>
<evidence type="ECO:0000256" key="5">
    <source>
        <dbReference type="ARBA" id="ARBA00029459"/>
    </source>
</evidence>
<dbReference type="InterPro" id="IPR036201">
    <property type="entry name" value="Pacifastin_dom_sf"/>
</dbReference>
<keyword evidence="4" id="KW-0722">Serine protease inhibitor</keyword>
<accession>A0A8S4G7Y6</accession>
<keyword evidence="7" id="KW-1185">Reference proteome</keyword>
<dbReference type="AlphaFoldDB" id="A0A8S4G7Y6"/>
<evidence type="ECO:0000313" key="7">
    <source>
        <dbReference type="Proteomes" id="UP000653454"/>
    </source>
</evidence>
<sequence length="207" mass="23385">MSHFSNECQLYQFADDTCLISADHNIDVALNNLQEDFNNISKWCHDAGLVLNSIKTKLINIRSPYLKSAETVPKLIAHTHACMHDNRDICDCPHIEVVKSHTYLGLVIDNRFNWGAHVQRDSGACRAMPSCVYCEPTVTALCDRGAPCLRCTVIKNPFFVCTPGEKYMDECDSCRCTDGRGGRCSHQHCEFRALHLYAMKLSDGEFY</sequence>
<dbReference type="EMBL" id="CAJHNJ030000114">
    <property type="protein sequence ID" value="CAG9135781.1"/>
    <property type="molecule type" value="Genomic_DNA"/>
</dbReference>
<gene>
    <name evidence="6" type="ORF">PLXY2_LOCUS14057</name>
</gene>
<proteinExistence type="inferred from homology"/>
<evidence type="ECO:0000256" key="4">
    <source>
        <dbReference type="ARBA" id="ARBA00022900"/>
    </source>
</evidence>
<name>A0A8S4G7Y6_PLUXY</name>
<comment type="similarity">
    <text evidence="5">Belongs to the protease inhibitor I19 family.</text>
</comment>
<keyword evidence="3" id="KW-0646">Protease inhibitor</keyword>
<evidence type="ECO:0000256" key="2">
    <source>
        <dbReference type="ARBA" id="ARBA00022525"/>
    </source>
</evidence>
<organism evidence="6 7">
    <name type="scientific">Plutella xylostella</name>
    <name type="common">Diamondback moth</name>
    <name type="synonym">Plutella maculipennis</name>
    <dbReference type="NCBI Taxonomy" id="51655"/>
    <lineage>
        <taxon>Eukaryota</taxon>
        <taxon>Metazoa</taxon>
        <taxon>Ecdysozoa</taxon>
        <taxon>Arthropoda</taxon>
        <taxon>Hexapoda</taxon>
        <taxon>Insecta</taxon>
        <taxon>Pterygota</taxon>
        <taxon>Neoptera</taxon>
        <taxon>Endopterygota</taxon>
        <taxon>Lepidoptera</taxon>
        <taxon>Glossata</taxon>
        <taxon>Ditrysia</taxon>
        <taxon>Yponomeutoidea</taxon>
        <taxon>Plutellidae</taxon>
        <taxon>Plutella</taxon>
    </lineage>
</organism>
<evidence type="ECO:0000313" key="6">
    <source>
        <dbReference type="EMBL" id="CAG9135781.1"/>
    </source>
</evidence>
<evidence type="ECO:0000256" key="3">
    <source>
        <dbReference type="ARBA" id="ARBA00022690"/>
    </source>
</evidence>
<dbReference type="GO" id="GO:0004867">
    <property type="term" value="F:serine-type endopeptidase inhibitor activity"/>
    <property type="evidence" value="ECO:0007669"/>
    <property type="project" value="UniProtKB-KW"/>
</dbReference>
<dbReference type="Proteomes" id="UP000653454">
    <property type="component" value="Unassembled WGS sequence"/>
</dbReference>
<comment type="caution">
    <text evidence="6">The sequence shown here is derived from an EMBL/GenBank/DDBJ whole genome shotgun (WGS) entry which is preliminary data.</text>
</comment>
<protein>
    <submittedName>
        <fullName evidence="6">(diamondback moth) hypothetical protein</fullName>
    </submittedName>
</protein>
<comment type="subcellular location">
    <subcellularLocation>
        <location evidence="1">Secreted</location>
    </subcellularLocation>
</comment>
<dbReference type="SUPFAM" id="SSF57283">
    <property type="entry name" value="PMP inhibitors"/>
    <property type="match status" value="1"/>
</dbReference>
<evidence type="ECO:0000256" key="1">
    <source>
        <dbReference type="ARBA" id="ARBA00004613"/>
    </source>
</evidence>